<dbReference type="Pfam" id="PF17482">
    <property type="entry name" value="Phage_sheath_1C"/>
    <property type="match status" value="1"/>
</dbReference>
<dbReference type="EMBL" id="JAFIRR010000008">
    <property type="protein sequence ID" value="MCO6414815.1"/>
    <property type="molecule type" value="Genomic_DNA"/>
</dbReference>
<organism evidence="4 5">
    <name type="scientific">Siccirubricoccus soli</name>
    <dbReference type="NCBI Taxonomy" id="2899147"/>
    <lineage>
        <taxon>Bacteria</taxon>
        <taxon>Pseudomonadati</taxon>
        <taxon>Pseudomonadota</taxon>
        <taxon>Alphaproteobacteria</taxon>
        <taxon>Acetobacterales</taxon>
        <taxon>Roseomonadaceae</taxon>
        <taxon>Siccirubricoccus</taxon>
    </lineage>
</organism>
<gene>
    <name evidence="4" type="ORF">JYK14_01295</name>
</gene>
<dbReference type="InterPro" id="IPR035089">
    <property type="entry name" value="Phage_sheath_subtilisin"/>
</dbReference>
<feature type="domain" description="Tail sheath protein subtilisin-like" evidence="2">
    <location>
        <begin position="208"/>
        <end position="368"/>
    </location>
</feature>
<evidence type="ECO:0000313" key="4">
    <source>
        <dbReference type="EMBL" id="MCO6414815.1"/>
    </source>
</evidence>
<reference evidence="4 5" key="1">
    <citation type="submission" date="2021-12" db="EMBL/GenBank/DDBJ databases">
        <title>Siccirubricoccus leaddurans sp. nov., a high concentration Zn2+ tolerance bacterium.</title>
        <authorList>
            <person name="Cao Y."/>
        </authorList>
    </citation>
    <scope>NUCLEOTIDE SEQUENCE [LARGE SCALE GENOMIC DNA]</scope>
    <source>
        <strain evidence="4 5">KC 17139</strain>
    </source>
</reference>
<comment type="caution">
    <text evidence="4">The sequence shown here is derived from an EMBL/GenBank/DDBJ whole genome shotgun (WGS) entry which is preliminary data.</text>
</comment>
<feature type="domain" description="Tail sheath protein C-terminal" evidence="3">
    <location>
        <begin position="377"/>
        <end position="488"/>
    </location>
</feature>
<dbReference type="Proteomes" id="UP001523392">
    <property type="component" value="Unassembled WGS sequence"/>
</dbReference>
<accession>A0ABT1CYS7</accession>
<dbReference type="InterPro" id="IPR020287">
    <property type="entry name" value="Tail_sheath_C"/>
</dbReference>
<dbReference type="Pfam" id="PF04984">
    <property type="entry name" value="Phage_sheath_1"/>
    <property type="match status" value="1"/>
</dbReference>
<sequence>MAIQFSLYPASNRVTGIYAEIDPSLANTATDNQKTLIMGQMLAAGSATANTAVLVTSYQQARSLFGAGSMLSLMYQQYRKSDNFGEVWCSPVTDNASGTAATNTITVAGTATAPGTLNLYIAGQRIQVGVAVADAAAAIAAKINAAINAAIDLPATSGVATATVTVTARHKGVTAGDLDIRLNYAGAAGNEFTPAGVTITIGAGTAGTGEPSLVNAFANLGDAPYDFIAFPWSGTTELASLTNLLSDTIGRWAWNVSLFGHAFTAREGTASTLASYGAALNDQHVTVLGINDTPTPIYNVAADYAAVCARSLRADPALPLQNLTMGILPPPRGSRFLLNERNTLLYSGISTAKVNDAGQAILERSVTTYQKNAAGAADDSYLDTETLTTLQFLIRDLKNVLGTKFARKKLVADGTPVPGGSSFVTPSTVKGEVIAWYRGHAANGMVQNVANFTQNMKAENAGSGRVSLLLPIDVANQLRIISTLVQFTKS</sequence>
<dbReference type="InterPro" id="IPR007067">
    <property type="entry name" value="Tail_sheath"/>
</dbReference>
<dbReference type="RefSeq" id="WP_252951403.1">
    <property type="nucleotide sequence ID" value="NZ_JAFIRR010000008.1"/>
</dbReference>
<evidence type="ECO:0000259" key="3">
    <source>
        <dbReference type="Pfam" id="PF17482"/>
    </source>
</evidence>
<evidence type="ECO:0000259" key="2">
    <source>
        <dbReference type="Pfam" id="PF04984"/>
    </source>
</evidence>
<evidence type="ECO:0000256" key="1">
    <source>
        <dbReference type="ARBA" id="ARBA00008005"/>
    </source>
</evidence>
<comment type="similarity">
    <text evidence="1">Belongs to the myoviridae tail sheath protein family.</text>
</comment>
<dbReference type="PIRSF" id="PIRSF007349">
    <property type="entry name" value="Tsp_L"/>
    <property type="match status" value="1"/>
</dbReference>
<evidence type="ECO:0000313" key="5">
    <source>
        <dbReference type="Proteomes" id="UP001523392"/>
    </source>
</evidence>
<protein>
    <submittedName>
        <fullName evidence="4">Phage tail sheath subtilisin-like domain-containing protein</fullName>
    </submittedName>
</protein>
<keyword evidence="5" id="KW-1185">Reference proteome</keyword>
<proteinExistence type="inferred from homology"/>
<name>A0ABT1CYS7_9PROT</name>